<dbReference type="GO" id="GO:0005840">
    <property type="term" value="C:ribosome"/>
    <property type="evidence" value="ECO:0007669"/>
    <property type="project" value="UniProtKB-KW"/>
</dbReference>
<evidence type="ECO:0000256" key="4">
    <source>
        <dbReference type="RuleBase" id="RU000570"/>
    </source>
</evidence>
<evidence type="ECO:0000256" key="3">
    <source>
        <dbReference type="ARBA" id="ARBA00023274"/>
    </source>
</evidence>
<keyword evidence="2 4" id="KW-0689">Ribosomal protein</keyword>
<proteinExistence type="inferred from homology"/>
<dbReference type="InterPro" id="IPR000473">
    <property type="entry name" value="Ribosomal_bL36"/>
</dbReference>
<feature type="compositionally biased region" description="Polar residues" evidence="5">
    <location>
        <begin position="21"/>
        <end position="42"/>
    </location>
</feature>
<dbReference type="Proteomes" id="UP000310689">
    <property type="component" value="Unassembled WGS sequence"/>
</dbReference>
<dbReference type="InterPro" id="IPR052010">
    <property type="entry name" value="Ribosomal_LSU_bL36"/>
</dbReference>
<dbReference type="OrthoDB" id="10265903at2759"/>
<dbReference type="NCBIfam" id="TIGR01022">
    <property type="entry name" value="rpmJ_bact"/>
    <property type="match status" value="1"/>
</dbReference>
<evidence type="ECO:0000313" key="7">
    <source>
        <dbReference type="Proteomes" id="UP000310689"/>
    </source>
</evidence>
<sequence>MLRVVGRGAISGLRQPLTSSVRGIQSKSTLLPLSSRDTSTPTQQHHQQQHGMKVRSSVKKMCDGCSIVRRKARLYVICSKDPKHKQILSFN</sequence>
<dbReference type="SUPFAM" id="SSF57840">
    <property type="entry name" value="Ribosomal protein L36"/>
    <property type="match status" value="1"/>
</dbReference>
<evidence type="ECO:0000313" key="6">
    <source>
        <dbReference type="EMBL" id="TIB38545.1"/>
    </source>
</evidence>
<protein>
    <recommendedName>
        <fullName evidence="4">Ribosomal protein</fullName>
    </recommendedName>
</protein>
<dbReference type="HAMAP" id="MF_00251">
    <property type="entry name" value="Ribosomal_bL36"/>
    <property type="match status" value="1"/>
</dbReference>
<gene>
    <name evidence="6" type="ORF">E3P86_01575</name>
</gene>
<dbReference type="PANTHER" id="PTHR18804">
    <property type="entry name" value="RIBOSOMAL PROTEIN"/>
    <property type="match status" value="1"/>
</dbReference>
<dbReference type="GO" id="GO:1990904">
    <property type="term" value="C:ribonucleoprotein complex"/>
    <property type="evidence" value="ECO:0007669"/>
    <property type="project" value="UniProtKB-KW"/>
</dbReference>
<evidence type="ECO:0000256" key="5">
    <source>
        <dbReference type="SAM" id="MobiDB-lite"/>
    </source>
</evidence>
<evidence type="ECO:0000256" key="2">
    <source>
        <dbReference type="ARBA" id="ARBA00022980"/>
    </source>
</evidence>
<comment type="similarity">
    <text evidence="1 4">Belongs to the bacterial ribosomal protein bL36 family.</text>
</comment>
<dbReference type="Pfam" id="PF00444">
    <property type="entry name" value="Ribosomal_L36"/>
    <property type="match status" value="1"/>
</dbReference>
<dbReference type="PANTHER" id="PTHR18804:SF16">
    <property type="entry name" value="RIBOSOMAL PROTEIN"/>
    <property type="match status" value="1"/>
</dbReference>
<organism evidence="6 7">
    <name type="scientific">Wallemia ichthyophaga</name>
    <dbReference type="NCBI Taxonomy" id="245174"/>
    <lineage>
        <taxon>Eukaryota</taxon>
        <taxon>Fungi</taxon>
        <taxon>Dikarya</taxon>
        <taxon>Basidiomycota</taxon>
        <taxon>Wallemiomycotina</taxon>
        <taxon>Wallemiomycetes</taxon>
        <taxon>Wallemiales</taxon>
        <taxon>Wallemiaceae</taxon>
        <taxon>Wallemia</taxon>
    </lineage>
</organism>
<dbReference type="GO" id="GO:0006412">
    <property type="term" value="P:translation"/>
    <property type="evidence" value="ECO:0007669"/>
    <property type="project" value="InterPro"/>
</dbReference>
<dbReference type="InterPro" id="IPR035977">
    <property type="entry name" value="Ribosomal_bL36_sp"/>
</dbReference>
<reference evidence="6 7" key="1">
    <citation type="submission" date="2019-03" db="EMBL/GenBank/DDBJ databases">
        <title>Sequencing 23 genomes of Wallemia ichthyophaga.</title>
        <authorList>
            <person name="Gostincar C."/>
        </authorList>
    </citation>
    <scope>NUCLEOTIDE SEQUENCE [LARGE SCALE GENOMIC DNA]</scope>
    <source>
        <strain evidence="6 7">EXF-6200</strain>
    </source>
</reference>
<accession>A0A4T0IPS2</accession>
<dbReference type="EMBL" id="SPOI01000057">
    <property type="protein sequence ID" value="TIB38545.1"/>
    <property type="molecule type" value="Genomic_DNA"/>
</dbReference>
<keyword evidence="3 4" id="KW-0687">Ribonucleoprotein</keyword>
<dbReference type="AlphaFoldDB" id="A0A4T0IPS2"/>
<evidence type="ECO:0000256" key="1">
    <source>
        <dbReference type="ARBA" id="ARBA00007645"/>
    </source>
</evidence>
<dbReference type="GO" id="GO:0003735">
    <property type="term" value="F:structural constituent of ribosome"/>
    <property type="evidence" value="ECO:0007669"/>
    <property type="project" value="InterPro"/>
</dbReference>
<feature type="region of interest" description="Disordered" evidence="5">
    <location>
        <begin position="21"/>
        <end position="55"/>
    </location>
</feature>
<name>A0A4T0IPS2_WALIC</name>
<comment type="caution">
    <text evidence="6">The sequence shown here is derived from an EMBL/GenBank/DDBJ whole genome shotgun (WGS) entry which is preliminary data.</text>
</comment>